<dbReference type="PANTHER" id="PTHR12616:SF8">
    <property type="entry name" value="VACUOLAR PROTEIN SORTING-ASSOCIATED PROTEIN 8 HOMOLOG"/>
    <property type="match status" value="1"/>
</dbReference>
<dbReference type="Pfam" id="PF23410">
    <property type="entry name" value="Beta-prop_VPS8"/>
    <property type="match status" value="1"/>
</dbReference>
<keyword evidence="7" id="KW-0458">Lysosome</keyword>
<evidence type="ECO:0000256" key="10">
    <source>
        <dbReference type="SAM" id="MobiDB-lite"/>
    </source>
</evidence>
<keyword evidence="13" id="KW-1185">Reference proteome</keyword>
<protein>
    <submittedName>
        <fullName evidence="12">Vacuolar protein sorting-associated protein 8-like protein</fullName>
    </submittedName>
</protein>
<dbReference type="SMART" id="SM00184">
    <property type="entry name" value="RING"/>
    <property type="match status" value="1"/>
</dbReference>
<sequence>MGDFGNPFATGADDAGHTAEEIDVILNDLQGTDVSDFDIPAIATLPTLESILNEDDTDGGGSFFDSSAFNNSAASYTSGVEDASIASFDVVSGASAIRKCAESLKVNDSLIKLAKLRKVSAETIKQKSPSKFGNPTVVLIGSRLAIGTSTGYVHVFDLTQKLVCRCSPPAAEIGPVSAIDANREERRLLVGFAKGLLALYDLQTGKHLQTMEDVHSFECSILSIKFTDNPNMAIFTDNGGSVYALEFKSTLGRKSASSTCIFSGSKGEAFAAEPLLVSEKFPLHRFSETFIVAVVSLNKLIIAELKPVLRSVFSFPLEASPTKPPLLEWHIVTIQTGDNSKSVEPVLAVATGRQIVFVQVSAVVGEAAPKCSFIQRTTLEFDIMNIKWMNNYLLSVIDIAERLHVVDIRSQSVIDSVDISFVGLTYQSSFYKGLATTRSVSQAMALAGDSSCSQSIGMYQGQIVLLGNNGVFVASLRMWFERVERLVSKEKELEAIKFVLDIYSGQAKGVLGLTRDAQERRGILRRQVRSLIQTAIDRCLKSVPVHGKIDILKEHFEAVIPVCMEACTATGDYEFLFGSLYDRFSLDVMARSVYLQCLEPMILNDDLDDLSPGVFKDFIELYESRDQFVSIEACVVRLKVSSFDIHQVVGVCRQYDLFDGLAYVFTTAFADARTPLEEYLLRLRREMRGKPNLPDEIVALGNKLIVYLSCCLNGLTYPSGLPNDTHASAIALDVFQSLLARHSRSPDDAEPVFVHLRTLLDFNTRETLNVFAMAFNQPYFNDAKGLEFQQQLVDRLQQVVVHGEDFEPTHVSAVFTFIARLMTKPDAKIVINRMLIEQTLEVLCVADSRSRHDERETAVMELYHSGVLKHIGDKLVMKLAETAKFFRLCEILYEKHNMYDKLLNCYLDDSLRKGYIFGFLQRVLISPLYEEADRQLVRDAFIVRFADLLALDRAKTAQLTVSSLWNDVPRLLKVISSDIMGQYLFVKALFDFVLRTPSTATGSEGTAFPMEYHDIFIELMCQVRPDTVYDHIRSNDGFDADRALEVCRKYGLVKPMAYLLEKRGDADQALDILMEEFNRMVCHYLVSQRDEASTEEYEKTLHATTDTARLVMDFCQRVGMKMDQPSREKMWLRVLEFMLSAIKSTDATCGDSRKSDLRILCVDLLKCMTGHVDLLVFLKLILEDPAYRHGKFGELRDLLLGIVDAYSYETILLSSTRNLLYRDIHNQIDRKKKSASKAISVSNDTCKICDMSLRIASYSDDKEKTHLAVFRCGHAFHTVCLKNLQSTPSKSEKEPPRAFRCPECKHP</sequence>
<evidence type="ECO:0000256" key="8">
    <source>
        <dbReference type="PROSITE-ProRule" id="PRU00175"/>
    </source>
</evidence>
<dbReference type="InterPro" id="IPR036322">
    <property type="entry name" value="WD40_repeat_dom_sf"/>
</dbReference>
<evidence type="ECO:0000256" key="1">
    <source>
        <dbReference type="ARBA" id="ARBA00004371"/>
    </source>
</evidence>
<dbReference type="InterPro" id="IPR015943">
    <property type="entry name" value="WD40/YVTN_repeat-like_dom_sf"/>
</dbReference>
<dbReference type="Pfam" id="PF12816">
    <property type="entry name" value="TPR_Vps8"/>
    <property type="match status" value="1"/>
</dbReference>
<keyword evidence="6" id="KW-0653">Protein transport</keyword>
<evidence type="ECO:0000256" key="2">
    <source>
        <dbReference type="ARBA" id="ARBA00009422"/>
    </source>
</evidence>
<dbReference type="Proteomes" id="UP000192578">
    <property type="component" value="Unassembled WGS sequence"/>
</dbReference>
<reference evidence="13" key="1">
    <citation type="submission" date="2017-01" db="EMBL/GenBank/DDBJ databases">
        <title>Comparative genomics of anhydrobiosis in the tardigrade Hypsibius dujardini.</title>
        <authorList>
            <person name="Yoshida Y."/>
            <person name="Koutsovoulos G."/>
            <person name="Laetsch D."/>
            <person name="Stevens L."/>
            <person name="Kumar S."/>
            <person name="Horikawa D."/>
            <person name="Ishino K."/>
            <person name="Komine S."/>
            <person name="Tomita M."/>
            <person name="Blaxter M."/>
            <person name="Arakawa K."/>
        </authorList>
    </citation>
    <scope>NUCLEOTIDE SEQUENCE [LARGE SCALE GENOMIC DNA]</scope>
    <source>
        <strain evidence="13">Z151</strain>
    </source>
</reference>
<feature type="region of interest" description="Disordered" evidence="10">
    <location>
        <begin position="1286"/>
        <end position="1307"/>
    </location>
</feature>
<keyword evidence="5" id="KW-0862">Zinc</keyword>
<comment type="similarity">
    <text evidence="2">Belongs to the VPS8 family.</text>
</comment>
<dbReference type="Gene3D" id="2.130.10.10">
    <property type="entry name" value="YVTN repeat-like/Quinoprotein amine dehydrogenase"/>
    <property type="match status" value="1"/>
</dbReference>
<dbReference type="InterPro" id="IPR059070">
    <property type="entry name" value="TPR_VPS8_2"/>
</dbReference>
<keyword evidence="4 8" id="KW-0479">Metal-binding</keyword>
<evidence type="ECO:0000256" key="6">
    <source>
        <dbReference type="ARBA" id="ARBA00022927"/>
    </source>
</evidence>
<name>A0A1W0WYL0_HYPEX</name>
<dbReference type="InterPro" id="IPR001841">
    <property type="entry name" value="Znf_RING"/>
</dbReference>
<evidence type="ECO:0000313" key="12">
    <source>
        <dbReference type="EMBL" id="OQV20288.1"/>
    </source>
</evidence>
<dbReference type="GO" id="GO:0030897">
    <property type="term" value="C:HOPS complex"/>
    <property type="evidence" value="ECO:0007669"/>
    <property type="project" value="TreeGrafter"/>
</dbReference>
<dbReference type="Pfam" id="PF23413">
    <property type="entry name" value="zf_RING_Vps8_fungal"/>
    <property type="match status" value="1"/>
</dbReference>
<evidence type="ECO:0000256" key="5">
    <source>
        <dbReference type="ARBA" id="ARBA00022833"/>
    </source>
</evidence>
<dbReference type="InterPro" id="IPR025941">
    <property type="entry name" value="Vps8_central_dom"/>
</dbReference>
<dbReference type="InterPro" id="IPR013083">
    <property type="entry name" value="Znf_RING/FYVE/PHD"/>
</dbReference>
<evidence type="ECO:0000256" key="4">
    <source>
        <dbReference type="ARBA" id="ARBA00022771"/>
    </source>
</evidence>
<dbReference type="GO" id="GO:0005764">
    <property type="term" value="C:lysosome"/>
    <property type="evidence" value="ECO:0007669"/>
    <property type="project" value="UniProtKB-SubCell"/>
</dbReference>
<evidence type="ECO:0000256" key="3">
    <source>
        <dbReference type="ARBA" id="ARBA00022448"/>
    </source>
</evidence>
<dbReference type="PANTHER" id="PTHR12616">
    <property type="entry name" value="VACUOLAR PROTEIN SORTING VPS41"/>
    <property type="match status" value="1"/>
</dbReference>
<dbReference type="Pfam" id="PF25066">
    <property type="entry name" value="TPR_VPS8_2"/>
    <property type="match status" value="1"/>
</dbReference>
<evidence type="ECO:0000256" key="7">
    <source>
        <dbReference type="ARBA" id="ARBA00023228"/>
    </source>
</evidence>
<gene>
    <name evidence="12" type="ORF">BV898_05839</name>
</gene>
<evidence type="ECO:0000256" key="9">
    <source>
        <dbReference type="PROSITE-ProRule" id="PRU01006"/>
    </source>
</evidence>
<organism evidence="12 13">
    <name type="scientific">Hypsibius exemplaris</name>
    <name type="common">Freshwater tardigrade</name>
    <dbReference type="NCBI Taxonomy" id="2072580"/>
    <lineage>
        <taxon>Eukaryota</taxon>
        <taxon>Metazoa</taxon>
        <taxon>Ecdysozoa</taxon>
        <taxon>Tardigrada</taxon>
        <taxon>Eutardigrada</taxon>
        <taxon>Parachela</taxon>
        <taxon>Hypsibioidea</taxon>
        <taxon>Hypsibiidae</taxon>
        <taxon>Hypsibius</taxon>
    </lineage>
</organism>
<keyword evidence="4 8" id="KW-0863">Zinc-finger</keyword>
<dbReference type="SUPFAM" id="SSF50978">
    <property type="entry name" value="WD40 repeat-like"/>
    <property type="match status" value="1"/>
</dbReference>
<keyword evidence="3" id="KW-0813">Transport</keyword>
<dbReference type="GO" id="GO:0034058">
    <property type="term" value="P:endosomal vesicle fusion"/>
    <property type="evidence" value="ECO:0007669"/>
    <property type="project" value="TreeGrafter"/>
</dbReference>
<dbReference type="Gene3D" id="3.30.40.10">
    <property type="entry name" value="Zinc/RING finger domain, C3HC4 (zinc finger)"/>
    <property type="match status" value="1"/>
</dbReference>
<evidence type="ECO:0000313" key="13">
    <source>
        <dbReference type="Proteomes" id="UP000192578"/>
    </source>
</evidence>
<dbReference type="GO" id="GO:0006623">
    <property type="term" value="P:protein targeting to vacuole"/>
    <property type="evidence" value="ECO:0007669"/>
    <property type="project" value="InterPro"/>
</dbReference>
<dbReference type="Pfam" id="PF23556">
    <property type="entry name" value="TPR_Vps41"/>
    <property type="match status" value="1"/>
</dbReference>
<feature type="repeat" description="CHCR" evidence="9">
    <location>
        <begin position="959"/>
        <end position="1147"/>
    </location>
</feature>
<dbReference type="SUPFAM" id="SSF57850">
    <property type="entry name" value="RING/U-box"/>
    <property type="match status" value="1"/>
</dbReference>
<dbReference type="GO" id="GO:0008270">
    <property type="term" value="F:zinc ion binding"/>
    <property type="evidence" value="ECO:0007669"/>
    <property type="project" value="UniProtKB-KW"/>
</dbReference>
<comment type="subcellular location">
    <subcellularLocation>
        <location evidence="1">Lysosome</location>
    </subcellularLocation>
</comment>
<dbReference type="GO" id="GO:0005770">
    <property type="term" value="C:late endosome"/>
    <property type="evidence" value="ECO:0007669"/>
    <property type="project" value="TreeGrafter"/>
</dbReference>
<dbReference type="PROSITE" id="PS50236">
    <property type="entry name" value="CHCR"/>
    <property type="match status" value="1"/>
</dbReference>
<dbReference type="InterPro" id="IPR000547">
    <property type="entry name" value="Clathrin_H-chain/VPS_repeat"/>
</dbReference>
<dbReference type="PROSITE" id="PS50089">
    <property type="entry name" value="ZF_RING_2"/>
    <property type="match status" value="1"/>
</dbReference>
<evidence type="ECO:0000259" key="11">
    <source>
        <dbReference type="PROSITE" id="PS50089"/>
    </source>
</evidence>
<feature type="domain" description="RING-type" evidence="11">
    <location>
        <begin position="1246"/>
        <end position="1305"/>
    </location>
</feature>
<dbReference type="InterPro" id="IPR045111">
    <property type="entry name" value="Vps41/Vps8"/>
</dbReference>
<accession>A0A1W0WYL0</accession>
<comment type="caution">
    <text evidence="12">The sequence shown here is derived from an EMBL/GenBank/DDBJ whole genome shotgun (WGS) entry which is preliminary data.</text>
</comment>
<dbReference type="EMBL" id="MTYJ01000032">
    <property type="protein sequence ID" value="OQV20288.1"/>
    <property type="molecule type" value="Genomic_DNA"/>
</dbReference>
<dbReference type="OrthoDB" id="289913at2759"/>
<feature type="compositionally biased region" description="Basic and acidic residues" evidence="10">
    <location>
        <begin position="1290"/>
        <end position="1307"/>
    </location>
</feature>
<proteinExistence type="inferred from homology"/>